<proteinExistence type="predicted"/>
<feature type="compositionally biased region" description="Low complexity" evidence="1">
    <location>
        <begin position="36"/>
        <end position="52"/>
    </location>
</feature>
<reference evidence="2 3" key="1">
    <citation type="journal article" date="2019" name="Nat. Ecol. Evol.">
        <title>Megaphylogeny resolves global patterns of mushroom evolution.</title>
        <authorList>
            <person name="Varga T."/>
            <person name="Krizsan K."/>
            <person name="Foldi C."/>
            <person name="Dima B."/>
            <person name="Sanchez-Garcia M."/>
            <person name="Sanchez-Ramirez S."/>
            <person name="Szollosi G.J."/>
            <person name="Szarkandi J.G."/>
            <person name="Papp V."/>
            <person name="Albert L."/>
            <person name="Andreopoulos W."/>
            <person name="Angelini C."/>
            <person name="Antonin V."/>
            <person name="Barry K.W."/>
            <person name="Bougher N.L."/>
            <person name="Buchanan P."/>
            <person name="Buyck B."/>
            <person name="Bense V."/>
            <person name="Catcheside P."/>
            <person name="Chovatia M."/>
            <person name="Cooper J."/>
            <person name="Damon W."/>
            <person name="Desjardin D."/>
            <person name="Finy P."/>
            <person name="Geml J."/>
            <person name="Haridas S."/>
            <person name="Hughes K."/>
            <person name="Justo A."/>
            <person name="Karasinski D."/>
            <person name="Kautmanova I."/>
            <person name="Kiss B."/>
            <person name="Kocsube S."/>
            <person name="Kotiranta H."/>
            <person name="LaButti K.M."/>
            <person name="Lechner B.E."/>
            <person name="Liimatainen K."/>
            <person name="Lipzen A."/>
            <person name="Lukacs Z."/>
            <person name="Mihaltcheva S."/>
            <person name="Morgado L.N."/>
            <person name="Niskanen T."/>
            <person name="Noordeloos M.E."/>
            <person name="Ohm R.A."/>
            <person name="Ortiz-Santana B."/>
            <person name="Ovrebo C."/>
            <person name="Racz N."/>
            <person name="Riley R."/>
            <person name="Savchenko A."/>
            <person name="Shiryaev A."/>
            <person name="Soop K."/>
            <person name="Spirin V."/>
            <person name="Szebenyi C."/>
            <person name="Tomsovsky M."/>
            <person name="Tulloss R.E."/>
            <person name="Uehling J."/>
            <person name="Grigoriev I.V."/>
            <person name="Vagvolgyi C."/>
            <person name="Papp T."/>
            <person name="Martin F.M."/>
            <person name="Miettinen O."/>
            <person name="Hibbett D.S."/>
            <person name="Nagy L.G."/>
        </authorList>
    </citation>
    <scope>NUCLEOTIDE SEQUENCE [LARGE SCALE GENOMIC DNA]</scope>
    <source>
        <strain evidence="2 3">CBS 166.37</strain>
    </source>
</reference>
<feature type="compositionally biased region" description="Low complexity" evidence="1">
    <location>
        <begin position="1442"/>
        <end position="1451"/>
    </location>
</feature>
<feature type="region of interest" description="Disordered" evidence="1">
    <location>
        <begin position="1317"/>
        <end position="1336"/>
    </location>
</feature>
<name>A0A5C3M3U1_9AGAR</name>
<evidence type="ECO:0008006" key="4">
    <source>
        <dbReference type="Google" id="ProtNLM"/>
    </source>
</evidence>
<feature type="compositionally biased region" description="Low complexity" evidence="1">
    <location>
        <begin position="1354"/>
        <end position="1370"/>
    </location>
</feature>
<feature type="compositionally biased region" description="Low complexity" evidence="1">
    <location>
        <begin position="1327"/>
        <end position="1336"/>
    </location>
</feature>
<evidence type="ECO:0000313" key="3">
    <source>
        <dbReference type="Proteomes" id="UP000308652"/>
    </source>
</evidence>
<feature type="region of interest" description="Disordered" evidence="1">
    <location>
        <begin position="1353"/>
        <end position="1382"/>
    </location>
</feature>
<feature type="compositionally biased region" description="Basic and acidic residues" evidence="1">
    <location>
        <begin position="1395"/>
        <end position="1404"/>
    </location>
</feature>
<dbReference type="OrthoDB" id="2591260at2759"/>
<evidence type="ECO:0000256" key="1">
    <source>
        <dbReference type="SAM" id="MobiDB-lite"/>
    </source>
</evidence>
<organism evidence="2 3">
    <name type="scientific">Crucibulum laeve</name>
    <dbReference type="NCBI Taxonomy" id="68775"/>
    <lineage>
        <taxon>Eukaryota</taxon>
        <taxon>Fungi</taxon>
        <taxon>Dikarya</taxon>
        <taxon>Basidiomycota</taxon>
        <taxon>Agaricomycotina</taxon>
        <taxon>Agaricomycetes</taxon>
        <taxon>Agaricomycetidae</taxon>
        <taxon>Agaricales</taxon>
        <taxon>Agaricineae</taxon>
        <taxon>Nidulariaceae</taxon>
        <taxon>Crucibulum</taxon>
    </lineage>
</organism>
<feature type="region of interest" description="Disordered" evidence="1">
    <location>
        <begin position="480"/>
        <end position="500"/>
    </location>
</feature>
<dbReference type="EMBL" id="ML213601">
    <property type="protein sequence ID" value="TFK39036.1"/>
    <property type="molecule type" value="Genomic_DNA"/>
</dbReference>
<dbReference type="SUPFAM" id="SSF48371">
    <property type="entry name" value="ARM repeat"/>
    <property type="match status" value="1"/>
</dbReference>
<feature type="compositionally biased region" description="Polar residues" evidence="1">
    <location>
        <begin position="1"/>
        <end position="10"/>
    </location>
</feature>
<feature type="region of interest" description="Disordered" evidence="1">
    <location>
        <begin position="1095"/>
        <end position="1155"/>
    </location>
</feature>
<feature type="compositionally biased region" description="Low complexity" evidence="1">
    <location>
        <begin position="1100"/>
        <end position="1114"/>
    </location>
</feature>
<sequence length="1476" mass="163009">MALLTPPNTSHRTEKENRFSDPSSRVVWSPHNQYHSLGSPLKPPAASASKEPPIKSILKKRDHVLLPLPEENQREETPEPSDPLVNLNYLEYPVSKIIALDASLRDLIEGYSVLAARIRSCVSGVTDADASWPLFQPLRKNSTVFVNAVVRDLGRALVDPLEGIAEEEGVAKFSLPSPKSSPKKKKRGMSAEQVKYARDLCTTTHSVLKFLSAMLSFPAVFNIFEDDQLGEVLTAILSIPIAENLPTPNARKTCALAIWLLQIQRLPLEVLVPARDRIAYALRRGLDGELGKEGKKGSACDGLKAIHDLSVYQPSTFVPAFTEILPSVLSNLLAPNLALRTQACHALGGFVIGLTSIPQSYVHARISNAVGEFLTTIPAVTKKLASPTKHTESLIVRTLRTTMNALEPEHVAQGPVWAISVLASFVVMLGPALRSNVKVGRIIGALSGMPMRHKKSSLRALCCLSWRAITWAYFQPPFKTNPDEESEEKAEGEEKAESGEKEEVCRDAYWKVVQSVVQLQAGVATIAALLDESNDEGQEEALRKTISVLQSMVVCNGQTCADAVEVMRQLVTVQIPDEKVDSEEWDMNKLITHGLFSANPGLLTAEWKSLQTAVRPIFEQVPTVDDVRPLKREEIVQDWVWDGFIELWKKALGQLKMGDDSDVPFSQEDIIGVWHGLVQANMLHYMEYDDELGMSSFAVKAADVIIDLIEDQGLDFRPTPKEADGILPPSIGDSDPPILEVQGSHTNGFLKLRIIRKLWAVIRSTFHINRLNDAGERMLACLMKYEEELVESDDSARSSWVKACIDVLAVCDVDAIRAFWGYEIVAGNKPWSWSWSAEIKAAVWKTCVSRWIDSGGEWNGAVILLGVPFTPINEWTLSNEESTCWEKFLAYTVTKALDYGVDSIAVLDTLATFISENQVPTSTSSTRIADLLMTHLEMADARDIPEAVMEFVNETMRSSYPPEPRNKEFSMWMVRALTDVLDRCPSELRLRLLESIQEGLCIWLSDEYESWTLEELSYNFLPLYQHALLCIQTLPMDVKVLNDFTPILESVFTGRSDMIAVASEAFRDFWEITSSALGVPKGGWSAKIQHCLDVAGAPDNSPTNNTTTESESSPISLLAPAVELDSIPSRPSTPTTPVTTSRMSSPPRPQKSSCGTFGLYPLPMYPESPVRARITLKSYTPATPKLATPKRTPLSVHSTEPTLSPSKRRKLEGGDKENSSPRSLANFASVVERIAMRSPEMVVKPFSLGKRLLEDADWDDETQPPIKKGKVTAEGQPTVKVLDLPTAIAVDSCSLALAPGPSYKKRKRTAFDDIVAPSSDQAHQPKLKQSVSLSLSQCALPRRPPSARLIQKRALSSSNGASDSSISATSSKRKRRQSTIIGDCIIVNPRRKSLDFVDSPKKPMEPSSDDDPHLGQVTPHHLISPALRKSRSMDDMYDPPSDDSVMSSSPSKELVNRRLQRMGSFTSQLPLKPLVL</sequence>
<dbReference type="InterPro" id="IPR016024">
    <property type="entry name" value="ARM-type_fold"/>
</dbReference>
<accession>A0A5C3M3U1</accession>
<gene>
    <name evidence="2" type="ORF">BDQ12DRAFT_88060</name>
</gene>
<feature type="compositionally biased region" description="Polar residues" evidence="1">
    <location>
        <begin position="1195"/>
        <end position="1205"/>
    </location>
</feature>
<dbReference type="Proteomes" id="UP000308652">
    <property type="component" value="Unassembled WGS sequence"/>
</dbReference>
<feature type="region of interest" description="Disordered" evidence="1">
    <location>
        <begin position="1181"/>
        <end position="1222"/>
    </location>
</feature>
<feature type="region of interest" description="Disordered" evidence="1">
    <location>
        <begin position="1395"/>
        <end position="1454"/>
    </location>
</feature>
<protein>
    <recommendedName>
        <fullName evidence="4">Telomere-associated protein Rif1 N-terminal domain-containing protein</fullName>
    </recommendedName>
</protein>
<keyword evidence="3" id="KW-1185">Reference proteome</keyword>
<evidence type="ECO:0000313" key="2">
    <source>
        <dbReference type="EMBL" id="TFK39036.1"/>
    </source>
</evidence>
<dbReference type="STRING" id="68775.A0A5C3M3U1"/>
<feature type="region of interest" description="Disordered" evidence="1">
    <location>
        <begin position="1"/>
        <end position="52"/>
    </location>
</feature>
<feature type="compositionally biased region" description="Low complexity" evidence="1">
    <location>
        <begin position="1128"/>
        <end position="1145"/>
    </location>
</feature>